<proteinExistence type="predicted"/>
<evidence type="ECO:0000313" key="2">
    <source>
        <dbReference type="EMBL" id="PJI93218.1"/>
    </source>
</evidence>
<reference evidence="2 3" key="1">
    <citation type="submission" date="2017-11" db="EMBL/GenBank/DDBJ databases">
        <title>Genomic Encyclopedia of Archaeal and Bacterial Type Strains, Phase II (KMG-II): From Individual Species to Whole Genera.</title>
        <authorList>
            <person name="Goeker M."/>
        </authorList>
    </citation>
    <scope>NUCLEOTIDE SEQUENCE [LARGE SCALE GENOMIC DNA]</scope>
    <source>
        <strain evidence="2 3">DSM 22413</strain>
    </source>
</reference>
<keyword evidence="1" id="KW-0472">Membrane</keyword>
<feature type="transmembrane region" description="Helical" evidence="1">
    <location>
        <begin position="298"/>
        <end position="317"/>
    </location>
</feature>
<feature type="transmembrane region" description="Helical" evidence="1">
    <location>
        <begin position="118"/>
        <end position="147"/>
    </location>
</feature>
<dbReference type="AlphaFoldDB" id="A0A2M8WQK7"/>
<organism evidence="2 3">
    <name type="scientific">Luteimicrobium subarcticum</name>
    <dbReference type="NCBI Taxonomy" id="620910"/>
    <lineage>
        <taxon>Bacteria</taxon>
        <taxon>Bacillati</taxon>
        <taxon>Actinomycetota</taxon>
        <taxon>Actinomycetes</taxon>
        <taxon>Micrococcales</taxon>
        <taxon>Luteimicrobium</taxon>
    </lineage>
</organism>
<keyword evidence="1" id="KW-1133">Transmembrane helix</keyword>
<dbReference type="GO" id="GO:0140359">
    <property type="term" value="F:ABC-type transporter activity"/>
    <property type="evidence" value="ECO:0007669"/>
    <property type="project" value="InterPro"/>
</dbReference>
<dbReference type="OrthoDB" id="3819831at2"/>
<evidence type="ECO:0000256" key="1">
    <source>
        <dbReference type="SAM" id="Phobius"/>
    </source>
</evidence>
<feature type="transmembrane region" description="Helical" evidence="1">
    <location>
        <begin position="200"/>
        <end position="225"/>
    </location>
</feature>
<feature type="transmembrane region" description="Helical" evidence="1">
    <location>
        <begin position="159"/>
        <end position="180"/>
    </location>
</feature>
<dbReference type="Proteomes" id="UP000231586">
    <property type="component" value="Unassembled WGS sequence"/>
</dbReference>
<sequence length="323" mass="34050">MRLLRVELTRFASRRLVRWGLLVAVLGILAIAVTSWVGARPPSASEVSQAQEYVQQQKDYWAQDGAAQIQDCKDHPENYWDGVDCEHDLYTEPKVEDFLQAPGSFAAEGIDTVGMEAILVAVLALVLGAAFVCAEVASGALGNWLTFEPRRGRVYTSKIAAAAIGAAAFAAVVLLVATGAEWTAFAIEGRAGASGHDWCQLAALAGRAVALAAGLSALGAGLGFFVRHTAAVLGVVAGWMAVVDGAVLGALGQQRWTLRLSGQAWVDGGATYYVEKCTPADGGLSCESVERHVSTVHGGLVLLVVVVVVVGLGWFVFRRRDVS</sequence>
<feature type="transmembrane region" description="Helical" evidence="1">
    <location>
        <begin position="21"/>
        <end position="39"/>
    </location>
</feature>
<dbReference type="GO" id="GO:0005886">
    <property type="term" value="C:plasma membrane"/>
    <property type="evidence" value="ECO:0007669"/>
    <property type="project" value="UniProtKB-SubCell"/>
</dbReference>
<dbReference type="RefSeq" id="WP_100349951.1">
    <property type="nucleotide sequence ID" value="NZ_PGTZ01000008.1"/>
</dbReference>
<name>A0A2M8WQK7_9MICO</name>
<gene>
    <name evidence="2" type="ORF">CLV34_1783</name>
</gene>
<dbReference type="Pfam" id="PF12679">
    <property type="entry name" value="ABC2_membrane_2"/>
    <property type="match status" value="1"/>
</dbReference>
<accession>A0A2M8WQK7</accession>
<evidence type="ECO:0000313" key="3">
    <source>
        <dbReference type="Proteomes" id="UP000231586"/>
    </source>
</evidence>
<protein>
    <submittedName>
        <fullName evidence="2">ABC-2 type transport system permease protein</fullName>
    </submittedName>
</protein>
<keyword evidence="1" id="KW-0812">Transmembrane</keyword>
<comment type="caution">
    <text evidence="2">The sequence shown here is derived from an EMBL/GenBank/DDBJ whole genome shotgun (WGS) entry which is preliminary data.</text>
</comment>
<dbReference type="EMBL" id="PGTZ01000008">
    <property type="protein sequence ID" value="PJI93218.1"/>
    <property type="molecule type" value="Genomic_DNA"/>
</dbReference>
<feature type="transmembrane region" description="Helical" evidence="1">
    <location>
        <begin position="232"/>
        <end position="251"/>
    </location>
</feature>
<keyword evidence="3" id="KW-1185">Reference proteome</keyword>